<accession>A0A6C0DW91</accession>
<keyword evidence="1" id="KW-0472">Membrane</keyword>
<feature type="transmembrane region" description="Helical" evidence="1">
    <location>
        <begin position="6"/>
        <end position="25"/>
    </location>
</feature>
<proteinExistence type="predicted"/>
<evidence type="ECO:0000256" key="1">
    <source>
        <dbReference type="SAM" id="Phobius"/>
    </source>
</evidence>
<reference evidence="2" key="1">
    <citation type="journal article" date="2020" name="Nature">
        <title>Giant virus diversity and host interactions through global metagenomics.</title>
        <authorList>
            <person name="Schulz F."/>
            <person name="Roux S."/>
            <person name="Paez-Espino D."/>
            <person name="Jungbluth S."/>
            <person name="Walsh D.A."/>
            <person name="Denef V.J."/>
            <person name="McMahon K.D."/>
            <person name="Konstantinidis K.T."/>
            <person name="Eloe-Fadrosh E.A."/>
            <person name="Kyrpides N.C."/>
            <person name="Woyke T."/>
        </authorList>
    </citation>
    <scope>NUCLEOTIDE SEQUENCE</scope>
    <source>
        <strain evidence="2">GVMAG-M-3300023174-68</strain>
    </source>
</reference>
<name>A0A6C0DW91_9ZZZZ</name>
<organism evidence="2">
    <name type="scientific">viral metagenome</name>
    <dbReference type="NCBI Taxonomy" id="1070528"/>
    <lineage>
        <taxon>unclassified sequences</taxon>
        <taxon>metagenomes</taxon>
        <taxon>organismal metagenomes</taxon>
    </lineage>
</organism>
<keyword evidence="1" id="KW-0812">Transmembrane</keyword>
<evidence type="ECO:0000313" key="2">
    <source>
        <dbReference type="EMBL" id="QHT20711.1"/>
    </source>
</evidence>
<sequence length="103" mass="12396">MSTTKQLFILLINSFTSIAISYFYFNYSNKQKQKDIDKKFETLFIKYSKLEHEITNINFKIQDINELVDEIEFKHLLQNKNNVHNTNNVQNLNNIEEYIMLVK</sequence>
<dbReference type="EMBL" id="MN739681">
    <property type="protein sequence ID" value="QHT20711.1"/>
    <property type="molecule type" value="Genomic_DNA"/>
</dbReference>
<keyword evidence="1" id="KW-1133">Transmembrane helix</keyword>
<dbReference type="AlphaFoldDB" id="A0A6C0DW91"/>
<protein>
    <submittedName>
        <fullName evidence="2">Uncharacterized protein</fullName>
    </submittedName>
</protein>